<feature type="signal peptide" evidence="1">
    <location>
        <begin position="1"/>
        <end position="24"/>
    </location>
</feature>
<evidence type="ECO:0000313" key="2">
    <source>
        <dbReference type="EMBL" id="ETO77550.1"/>
    </source>
</evidence>
<protein>
    <recommendedName>
        <fullName evidence="4">RxLR effector protein</fullName>
    </recommendedName>
</protein>
<dbReference type="Proteomes" id="UP000028582">
    <property type="component" value="Unassembled WGS sequence"/>
</dbReference>
<evidence type="ECO:0000313" key="3">
    <source>
        <dbReference type="Proteomes" id="UP000028582"/>
    </source>
</evidence>
<evidence type="ECO:0000256" key="1">
    <source>
        <dbReference type="SAM" id="SignalP"/>
    </source>
</evidence>
<evidence type="ECO:0008006" key="4">
    <source>
        <dbReference type="Google" id="ProtNLM"/>
    </source>
</evidence>
<sequence>MMRLVEILLAIAIVLVASTDAVSATPKRTTHNGFYADLYNVEDGAVTNKLRVPLGDANQYKKSDFKALKKTLNQEERAAVSLPRGFNSLIKGFERFVGFFGRSKRRLGIDEA</sequence>
<dbReference type="OrthoDB" id="93090at2759"/>
<keyword evidence="1" id="KW-0732">Signal</keyword>
<name>A0A081AF89_PHYNI</name>
<comment type="caution">
    <text evidence="2">The sequence shown here is derived from an EMBL/GenBank/DDBJ whole genome shotgun (WGS) entry which is preliminary data.</text>
</comment>
<accession>A0A081AF89</accession>
<proteinExistence type="predicted"/>
<feature type="chain" id="PRO_5001754092" description="RxLR effector protein" evidence="1">
    <location>
        <begin position="25"/>
        <end position="112"/>
    </location>
</feature>
<dbReference type="EMBL" id="ANJA01001339">
    <property type="protein sequence ID" value="ETO77550.1"/>
    <property type="molecule type" value="Genomic_DNA"/>
</dbReference>
<gene>
    <name evidence="2" type="ORF">F444_07261</name>
</gene>
<dbReference type="AlphaFoldDB" id="A0A081AF89"/>
<organism evidence="2 3">
    <name type="scientific">Phytophthora nicotianae P1976</name>
    <dbReference type="NCBI Taxonomy" id="1317066"/>
    <lineage>
        <taxon>Eukaryota</taxon>
        <taxon>Sar</taxon>
        <taxon>Stramenopiles</taxon>
        <taxon>Oomycota</taxon>
        <taxon>Peronosporomycetes</taxon>
        <taxon>Peronosporales</taxon>
        <taxon>Peronosporaceae</taxon>
        <taxon>Phytophthora</taxon>
    </lineage>
</organism>
<reference evidence="2 3" key="1">
    <citation type="submission" date="2013-11" db="EMBL/GenBank/DDBJ databases">
        <title>The Genome Sequence of Phytophthora parasitica P1976.</title>
        <authorList>
            <consortium name="The Broad Institute Genomics Platform"/>
            <person name="Russ C."/>
            <person name="Tyler B."/>
            <person name="Panabieres F."/>
            <person name="Shan W."/>
            <person name="Tripathy S."/>
            <person name="Grunwald N."/>
            <person name="Machado M."/>
            <person name="Johnson C.S."/>
            <person name="Walker B."/>
            <person name="Young S."/>
            <person name="Zeng Q."/>
            <person name="Gargeya S."/>
            <person name="Fitzgerald M."/>
            <person name="Haas B."/>
            <person name="Abouelleil A."/>
            <person name="Allen A.W."/>
            <person name="Alvarado L."/>
            <person name="Arachchi H.M."/>
            <person name="Berlin A.M."/>
            <person name="Chapman S.B."/>
            <person name="Gainer-Dewar J."/>
            <person name="Goldberg J."/>
            <person name="Griggs A."/>
            <person name="Gujja S."/>
            <person name="Hansen M."/>
            <person name="Howarth C."/>
            <person name="Imamovic A."/>
            <person name="Ireland A."/>
            <person name="Larimer J."/>
            <person name="McCowan C."/>
            <person name="Murphy C."/>
            <person name="Pearson M."/>
            <person name="Poon T.W."/>
            <person name="Priest M."/>
            <person name="Roberts A."/>
            <person name="Saif S."/>
            <person name="Shea T."/>
            <person name="Sisk P."/>
            <person name="Sykes S."/>
            <person name="Wortman J."/>
            <person name="Nusbaum C."/>
            <person name="Birren B."/>
        </authorList>
    </citation>
    <scope>NUCLEOTIDE SEQUENCE [LARGE SCALE GENOMIC DNA]</scope>
    <source>
        <strain evidence="2 3">P1976</strain>
    </source>
</reference>